<organism evidence="1 2">
    <name type="scientific">Treponema parvum</name>
    <dbReference type="NCBI Taxonomy" id="138851"/>
    <lineage>
        <taxon>Bacteria</taxon>
        <taxon>Pseudomonadati</taxon>
        <taxon>Spirochaetota</taxon>
        <taxon>Spirochaetia</taxon>
        <taxon>Spirochaetales</taxon>
        <taxon>Treponemataceae</taxon>
        <taxon>Treponema</taxon>
    </lineage>
</organism>
<proteinExistence type="predicted"/>
<dbReference type="SUPFAM" id="SSF56784">
    <property type="entry name" value="HAD-like"/>
    <property type="match status" value="1"/>
</dbReference>
<protein>
    <submittedName>
        <fullName evidence="1">HAD family phosphatase</fullName>
    </submittedName>
</protein>
<dbReference type="InterPro" id="IPR006379">
    <property type="entry name" value="HAD-SF_hydro_IIB"/>
</dbReference>
<name>A0A975IDE0_9SPIR</name>
<dbReference type="PANTHER" id="PTHR10000">
    <property type="entry name" value="PHOSPHOSERINE PHOSPHATASE"/>
    <property type="match status" value="1"/>
</dbReference>
<dbReference type="PROSITE" id="PS01229">
    <property type="entry name" value="COF_2"/>
    <property type="match status" value="1"/>
</dbReference>
<reference evidence="1 2" key="1">
    <citation type="journal article" date="2021" name="Microbiol. Resour. Announc.">
        <title>Complete Genome Sequences of Three Human Oral Treponema parvum Isolates.</title>
        <authorList>
            <person name="Zeng H."/>
            <person name="Watt R.M."/>
        </authorList>
    </citation>
    <scope>NUCLEOTIDE SEQUENCE [LARGE SCALE GENOMIC DNA]</scope>
    <source>
        <strain evidence="1 2">ATCC 700770</strain>
    </source>
</reference>
<dbReference type="InterPro" id="IPR000150">
    <property type="entry name" value="Cof"/>
</dbReference>
<dbReference type="InterPro" id="IPR023214">
    <property type="entry name" value="HAD_sf"/>
</dbReference>
<dbReference type="KEGG" id="tpav:HRQ91_00070"/>
<dbReference type="Pfam" id="PF08282">
    <property type="entry name" value="Hydrolase_3"/>
    <property type="match status" value="1"/>
</dbReference>
<dbReference type="CDD" id="cd07516">
    <property type="entry name" value="HAD_Pase"/>
    <property type="match status" value="1"/>
</dbReference>
<sequence length="277" mass="31186">MKIPAEKLEPKLIALDLDDTLLTEDLLITQRTKNCLKKAAEKGIYIVLCSGRVENSVLRYAKQLDLSGTEEGRYVVCLNGAVVYDVHKNKSIYSRKVSGEILVSVYDEVKKYNLTPNVYEDSTVVTPIDNEWTRRDASLCKLPMKIIPEFEKVLQKGSAKMMVSGPPEILPEVQRELKELLGKKAVIFTSKPYFLEIMPPECGKGEALLWLIQKLNIPQKSLMAFGDSMNDETMIRKAPMSVAMLNGLEYIKDLAAFVTQKNNNEDGVADFLESYVL</sequence>
<evidence type="ECO:0000313" key="2">
    <source>
        <dbReference type="Proteomes" id="UP000671908"/>
    </source>
</evidence>
<dbReference type="Gene3D" id="3.40.50.1000">
    <property type="entry name" value="HAD superfamily/HAD-like"/>
    <property type="match status" value="1"/>
</dbReference>
<keyword evidence="2" id="KW-1185">Reference proteome</keyword>
<gene>
    <name evidence="1" type="ORF">HRQ91_00070</name>
</gene>
<evidence type="ECO:0000313" key="1">
    <source>
        <dbReference type="EMBL" id="QTQ12976.1"/>
    </source>
</evidence>
<dbReference type="SFLD" id="SFLDS00003">
    <property type="entry name" value="Haloacid_Dehalogenase"/>
    <property type="match status" value="1"/>
</dbReference>
<dbReference type="NCBIfam" id="TIGR00099">
    <property type="entry name" value="Cof-subfamily"/>
    <property type="match status" value="1"/>
</dbReference>
<dbReference type="SFLD" id="SFLDG01140">
    <property type="entry name" value="C2.B:_Phosphomannomutase_and_P"/>
    <property type="match status" value="1"/>
</dbReference>
<dbReference type="PANTHER" id="PTHR10000:SF8">
    <property type="entry name" value="HAD SUPERFAMILY HYDROLASE-LIKE, TYPE 3"/>
    <property type="match status" value="1"/>
</dbReference>
<dbReference type="GO" id="GO:0000287">
    <property type="term" value="F:magnesium ion binding"/>
    <property type="evidence" value="ECO:0007669"/>
    <property type="project" value="TreeGrafter"/>
</dbReference>
<dbReference type="NCBIfam" id="TIGR01484">
    <property type="entry name" value="HAD-SF-IIB"/>
    <property type="match status" value="1"/>
</dbReference>
<dbReference type="RefSeq" id="WP_210119711.1">
    <property type="nucleotide sequence ID" value="NZ_CP054142.1"/>
</dbReference>
<accession>A0A975IDE0</accession>
<dbReference type="Gene3D" id="3.30.1240.10">
    <property type="match status" value="1"/>
</dbReference>
<dbReference type="Proteomes" id="UP000671908">
    <property type="component" value="Chromosome"/>
</dbReference>
<dbReference type="GO" id="GO:0016791">
    <property type="term" value="F:phosphatase activity"/>
    <property type="evidence" value="ECO:0007669"/>
    <property type="project" value="TreeGrafter"/>
</dbReference>
<dbReference type="GO" id="GO:0005829">
    <property type="term" value="C:cytosol"/>
    <property type="evidence" value="ECO:0007669"/>
    <property type="project" value="TreeGrafter"/>
</dbReference>
<dbReference type="InterPro" id="IPR036412">
    <property type="entry name" value="HAD-like_sf"/>
</dbReference>
<dbReference type="EMBL" id="CP054142">
    <property type="protein sequence ID" value="QTQ12976.1"/>
    <property type="molecule type" value="Genomic_DNA"/>
</dbReference>
<dbReference type="AlphaFoldDB" id="A0A975IDE0"/>